<protein>
    <submittedName>
        <fullName evidence="4">Cyclic di-GMP phosphodiesterase Gmr</fullName>
        <ecNumber evidence="4">3.1.4.52</ecNumber>
    </submittedName>
</protein>
<comment type="caution">
    <text evidence="4">The sequence shown here is derived from an EMBL/GenBank/DDBJ whole genome shotgun (WGS) entry which is preliminary data.</text>
</comment>
<dbReference type="SMART" id="SM00086">
    <property type="entry name" value="PAC"/>
    <property type="match status" value="2"/>
</dbReference>
<evidence type="ECO:0000259" key="3">
    <source>
        <dbReference type="PROSITE" id="PS50887"/>
    </source>
</evidence>
<feature type="domain" description="PAC" evidence="2">
    <location>
        <begin position="92"/>
        <end position="143"/>
    </location>
</feature>
<evidence type="ECO:0000313" key="5">
    <source>
        <dbReference type="Proteomes" id="UP000306509"/>
    </source>
</evidence>
<dbReference type="CDD" id="cd00130">
    <property type="entry name" value="PAS"/>
    <property type="match status" value="2"/>
</dbReference>
<dbReference type="Proteomes" id="UP000306509">
    <property type="component" value="Unassembled WGS sequence"/>
</dbReference>
<dbReference type="InterPro" id="IPR035965">
    <property type="entry name" value="PAS-like_dom_sf"/>
</dbReference>
<dbReference type="InterPro" id="IPR013655">
    <property type="entry name" value="PAS_fold_3"/>
</dbReference>
<keyword evidence="4" id="KW-0378">Hydrolase</keyword>
<dbReference type="GO" id="GO:0071111">
    <property type="term" value="F:cyclic-guanylate-specific phosphodiesterase activity"/>
    <property type="evidence" value="ECO:0007669"/>
    <property type="project" value="UniProtKB-EC"/>
</dbReference>
<dbReference type="AlphaFoldDB" id="A0A4U8Q5M6"/>
<proteinExistence type="predicted"/>
<dbReference type="Gene3D" id="3.30.450.20">
    <property type="entry name" value="PAS domain"/>
    <property type="match status" value="2"/>
</dbReference>
<dbReference type="InterPro" id="IPR000014">
    <property type="entry name" value="PAS"/>
</dbReference>
<dbReference type="InterPro" id="IPR029787">
    <property type="entry name" value="Nucleotide_cyclase"/>
</dbReference>
<dbReference type="Gene3D" id="3.30.70.270">
    <property type="match status" value="1"/>
</dbReference>
<dbReference type="SUPFAM" id="SSF55785">
    <property type="entry name" value="PYP-like sensor domain (PAS domain)"/>
    <property type="match status" value="2"/>
</dbReference>
<dbReference type="SUPFAM" id="SSF55073">
    <property type="entry name" value="Nucleotide cyclase"/>
    <property type="match status" value="1"/>
</dbReference>
<dbReference type="PROSITE" id="PS50112">
    <property type="entry name" value="PAS"/>
    <property type="match status" value="1"/>
</dbReference>
<dbReference type="Pfam" id="PF08447">
    <property type="entry name" value="PAS_3"/>
    <property type="match status" value="2"/>
</dbReference>
<dbReference type="SMART" id="SM00267">
    <property type="entry name" value="GGDEF"/>
    <property type="match status" value="1"/>
</dbReference>
<dbReference type="CDD" id="cd01949">
    <property type="entry name" value="GGDEF"/>
    <property type="match status" value="1"/>
</dbReference>
<dbReference type="InterPro" id="IPR001610">
    <property type="entry name" value="PAC"/>
</dbReference>
<organism evidence="4 5">
    <name type="scientific">Robinsoniella peoriensis</name>
    <dbReference type="NCBI Taxonomy" id="180332"/>
    <lineage>
        <taxon>Bacteria</taxon>
        <taxon>Bacillati</taxon>
        <taxon>Bacillota</taxon>
        <taxon>Clostridia</taxon>
        <taxon>Lachnospirales</taxon>
        <taxon>Lachnospiraceae</taxon>
        <taxon>Robinsoniella</taxon>
    </lineage>
</organism>
<evidence type="ECO:0000259" key="1">
    <source>
        <dbReference type="PROSITE" id="PS50112"/>
    </source>
</evidence>
<feature type="domain" description="GGDEF" evidence="3">
    <location>
        <begin position="302"/>
        <end position="433"/>
    </location>
</feature>
<dbReference type="STRING" id="180332.GCA_000797495_01043"/>
<dbReference type="RefSeq" id="WP_052430836.1">
    <property type="nucleotide sequence ID" value="NZ_JTGN01000005.1"/>
</dbReference>
<dbReference type="PANTHER" id="PTHR44757:SF2">
    <property type="entry name" value="BIOFILM ARCHITECTURE MAINTENANCE PROTEIN MBAA"/>
    <property type="match status" value="1"/>
</dbReference>
<dbReference type="NCBIfam" id="TIGR00229">
    <property type="entry name" value="sensory_box"/>
    <property type="match status" value="2"/>
</dbReference>
<feature type="domain" description="PAS" evidence="1">
    <location>
        <begin position="35"/>
        <end position="89"/>
    </location>
</feature>
<dbReference type="EMBL" id="QGQD01000070">
    <property type="protein sequence ID" value="TLC99332.1"/>
    <property type="molecule type" value="Genomic_DNA"/>
</dbReference>
<accession>A0A4U8Q5M6</accession>
<evidence type="ECO:0000259" key="2">
    <source>
        <dbReference type="PROSITE" id="PS50113"/>
    </source>
</evidence>
<sequence length="448" mass="51958">MEFKRETLQELQSKLREMSALTKNVPCGLHQCKDDEELTIINMSDSFFEMFGYSRNDIEERFQNRFARMIYKEDRDAVFESMKHQLAFKNDLELEYRIPIKDGGLVWILDKGRLAVGEDGQRTLYCVMLDITEQRKQREALRLSLERHQVIMDQGTDIIFEWDMDADSLTFSKNWSKKFGYTAIREGISSRIPQSPNIHPDDMAAFIAIMTDTAAGVPYSETEFRIKNAKGRFTWCRIRATTQYDNNKRPVRAVGVIVDIEEEKRERQELIIKAQNDCLTGLYNKAVSQKKMEEYLEWKDCEKGALFLIDVDDFKYVNDQFGHLCGDKTLSKIASMMKNKFRFTDVLGRVGGDEFLAFLPGLSDQLAAELADKILIGIKEISFEEYDIHLSCSIGIAFYPKDGRDFYSLFSHADQALYYVKNTGKGSYAVYNPSMHEYRVSLDEHTWS</sequence>
<feature type="domain" description="PAC" evidence="2">
    <location>
        <begin position="220"/>
        <end position="272"/>
    </location>
</feature>
<dbReference type="InterPro" id="IPR000160">
    <property type="entry name" value="GGDEF_dom"/>
</dbReference>
<dbReference type="PANTHER" id="PTHR44757">
    <property type="entry name" value="DIGUANYLATE CYCLASE DGCP"/>
    <property type="match status" value="1"/>
</dbReference>
<dbReference type="Pfam" id="PF00990">
    <property type="entry name" value="GGDEF"/>
    <property type="match status" value="1"/>
</dbReference>
<dbReference type="InterPro" id="IPR052155">
    <property type="entry name" value="Biofilm_reg_signaling"/>
</dbReference>
<gene>
    <name evidence="4" type="primary">gmr_6</name>
    <name evidence="4" type="ORF">DSM106044_03783</name>
</gene>
<keyword evidence="5" id="KW-1185">Reference proteome</keyword>
<reference evidence="4 5" key="1">
    <citation type="journal article" date="2019" name="Anaerobe">
        <title>Detection of Robinsoniella peoriensis in multiple bone samples of a trauma patient.</title>
        <authorList>
            <person name="Schrottner P."/>
            <person name="Hartwich K."/>
            <person name="Bunk B."/>
            <person name="Schober I."/>
            <person name="Helbig S."/>
            <person name="Rudolph W.W."/>
            <person name="Gunzer F."/>
        </authorList>
    </citation>
    <scope>NUCLEOTIDE SEQUENCE [LARGE SCALE GENOMIC DNA]</scope>
    <source>
        <strain evidence="4 5">DSM 106044</strain>
    </source>
</reference>
<dbReference type="InterPro" id="IPR043128">
    <property type="entry name" value="Rev_trsase/Diguanyl_cyclase"/>
</dbReference>
<evidence type="ECO:0000313" key="4">
    <source>
        <dbReference type="EMBL" id="TLC99332.1"/>
    </source>
</evidence>
<dbReference type="EC" id="3.1.4.52" evidence="4"/>
<dbReference type="NCBIfam" id="TIGR00254">
    <property type="entry name" value="GGDEF"/>
    <property type="match status" value="1"/>
</dbReference>
<dbReference type="PROSITE" id="PS50113">
    <property type="entry name" value="PAC"/>
    <property type="match status" value="2"/>
</dbReference>
<dbReference type="PROSITE" id="PS50887">
    <property type="entry name" value="GGDEF"/>
    <property type="match status" value="1"/>
</dbReference>
<name>A0A4U8Q5M6_9FIRM</name>
<dbReference type="InterPro" id="IPR000700">
    <property type="entry name" value="PAS-assoc_C"/>
</dbReference>